<keyword evidence="3" id="KW-1185">Reference proteome</keyword>
<dbReference type="STRING" id="299467.A0A443SKH9"/>
<accession>A0A443SKH9</accession>
<dbReference type="Proteomes" id="UP000288716">
    <property type="component" value="Unassembled WGS sequence"/>
</dbReference>
<sequence length="248" mass="27859">MSRSGIGGIETKMKEKQLQTDRQISEAFQDLKNLMEKAKEMSSLSRNISQRLNKSNSGSVSGETETFKSYLISLGMSGPEFEDSVSKEKFANESEFYKHLGRQVAHIVKNMAERFGGQMSLTDVFCAVNRARFQDLISADDLLNACFTLEKQKQGMRLVKYESGLIIVECDNYNQNEMNEQILEIIQMLCGSSGPGLTAHQLSLHCGISLSLARQRLLNCESFGFICRDESIQGMAFFPNKFLDPAFN</sequence>
<evidence type="ECO:0000313" key="3">
    <source>
        <dbReference type="Proteomes" id="UP000288716"/>
    </source>
</evidence>
<proteinExistence type="inferred from homology"/>
<keyword evidence="1" id="KW-0653">Protein transport</keyword>
<gene>
    <name evidence="2" type="ORF">B4U80_10119</name>
</gene>
<dbReference type="Pfam" id="PF04157">
    <property type="entry name" value="EAP30"/>
    <property type="match status" value="1"/>
</dbReference>
<dbReference type="InterPro" id="IPR040608">
    <property type="entry name" value="Snf8/Vps36"/>
</dbReference>
<comment type="subunit">
    <text evidence="1">Component of the endosomal sorting complex required for transport II (ESCRT-II).</text>
</comment>
<dbReference type="SUPFAM" id="SSF46785">
    <property type="entry name" value="Winged helix' DNA-binding domain"/>
    <property type="match status" value="2"/>
</dbReference>
<name>A0A443SKH9_9ACAR</name>
<dbReference type="GO" id="GO:0031902">
    <property type="term" value="C:late endosome membrane"/>
    <property type="evidence" value="ECO:0007669"/>
    <property type="project" value="UniProtKB-UniRule"/>
</dbReference>
<evidence type="ECO:0000313" key="2">
    <source>
        <dbReference type="EMBL" id="RWS28039.1"/>
    </source>
</evidence>
<comment type="similarity">
    <text evidence="1">Belongs to the VPS36 family.</text>
</comment>
<dbReference type="Gene3D" id="6.10.140.260">
    <property type="match status" value="1"/>
</dbReference>
<dbReference type="GO" id="GO:0000814">
    <property type="term" value="C:ESCRT II complex"/>
    <property type="evidence" value="ECO:0007669"/>
    <property type="project" value="UniProtKB-UniRule"/>
</dbReference>
<dbReference type="AlphaFoldDB" id="A0A443SKH9"/>
<dbReference type="Gene3D" id="1.10.10.10">
    <property type="entry name" value="Winged helix-like DNA-binding domain superfamily/Winged helix DNA-binding domain"/>
    <property type="match status" value="2"/>
</dbReference>
<comment type="function">
    <text evidence="1">Component of the ESCRT-II complex (endosomal sorting complex required for transport II), which is required for multivesicular body (MVB) formation and sorting of endosomal cargo proteins into MVBs.</text>
</comment>
<dbReference type="GO" id="GO:0032266">
    <property type="term" value="F:phosphatidylinositol-3-phosphate binding"/>
    <property type="evidence" value="ECO:0007669"/>
    <property type="project" value="UniProtKB-UniRule"/>
</dbReference>
<comment type="subcellular location">
    <subcellularLocation>
        <location evidence="1">Cytoplasm</location>
    </subcellularLocation>
    <subcellularLocation>
        <location evidence="1">Endosome</location>
    </subcellularLocation>
</comment>
<dbReference type="EMBL" id="NCKV01001619">
    <property type="protein sequence ID" value="RWS28039.1"/>
    <property type="molecule type" value="Genomic_DNA"/>
</dbReference>
<keyword evidence="1" id="KW-0813">Transport</keyword>
<keyword evidence="1" id="KW-0963">Cytoplasm</keyword>
<organism evidence="2 3">
    <name type="scientific">Leptotrombidium deliense</name>
    <dbReference type="NCBI Taxonomy" id="299467"/>
    <lineage>
        <taxon>Eukaryota</taxon>
        <taxon>Metazoa</taxon>
        <taxon>Ecdysozoa</taxon>
        <taxon>Arthropoda</taxon>
        <taxon>Chelicerata</taxon>
        <taxon>Arachnida</taxon>
        <taxon>Acari</taxon>
        <taxon>Acariformes</taxon>
        <taxon>Trombidiformes</taxon>
        <taxon>Prostigmata</taxon>
        <taxon>Anystina</taxon>
        <taxon>Parasitengona</taxon>
        <taxon>Trombiculoidea</taxon>
        <taxon>Trombiculidae</taxon>
        <taxon>Leptotrombidium</taxon>
    </lineage>
</organism>
<protein>
    <recommendedName>
        <fullName evidence="1">Vacuolar protein-sorting-associated protein 36</fullName>
    </recommendedName>
    <alternativeName>
        <fullName evidence="1">ESCRT-II complex subunit VPS36</fullName>
    </alternativeName>
</protein>
<dbReference type="PANTHER" id="PTHR13128">
    <property type="entry name" value="VACUOLAR PROTEIN-SORTING-ASSOCIATED PROTEIN 36"/>
    <property type="match status" value="1"/>
</dbReference>
<dbReference type="VEuPathDB" id="VectorBase:LDEU004003"/>
<comment type="caution">
    <text evidence="2">The sequence shown here is derived from an EMBL/GenBank/DDBJ whole genome shotgun (WGS) entry which is preliminary data.</text>
</comment>
<evidence type="ECO:0000256" key="1">
    <source>
        <dbReference type="RuleBase" id="RU367095"/>
    </source>
</evidence>
<keyword evidence="1" id="KW-0967">Endosome</keyword>
<dbReference type="InterPro" id="IPR037855">
    <property type="entry name" value="Vps36"/>
</dbReference>
<dbReference type="GO" id="GO:0043130">
    <property type="term" value="F:ubiquitin binding"/>
    <property type="evidence" value="ECO:0007669"/>
    <property type="project" value="UniProtKB-UniRule"/>
</dbReference>
<dbReference type="InterPro" id="IPR036390">
    <property type="entry name" value="WH_DNA-bd_sf"/>
</dbReference>
<dbReference type="InterPro" id="IPR036388">
    <property type="entry name" value="WH-like_DNA-bd_sf"/>
</dbReference>
<dbReference type="OrthoDB" id="271448at2759"/>
<dbReference type="PANTHER" id="PTHR13128:SF12">
    <property type="entry name" value="VACUOLAR PROTEIN-SORTING-ASSOCIATED PROTEIN 36"/>
    <property type="match status" value="1"/>
</dbReference>
<dbReference type="GO" id="GO:0043328">
    <property type="term" value="P:protein transport to vacuole involved in ubiquitin-dependent protein catabolic process via the multivesicular body sorting pathway"/>
    <property type="evidence" value="ECO:0007669"/>
    <property type="project" value="UniProtKB-UniRule"/>
</dbReference>
<reference evidence="2 3" key="1">
    <citation type="journal article" date="2018" name="Gigascience">
        <title>Genomes of trombidid mites reveal novel predicted allergens and laterally-transferred genes associated with secondary metabolism.</title>
        <authorList>
            <person name="Dong X."/>
            <person name="Chaisiri K."/>
            <person name="Xia D."/>
            <person name="Armstrong S.D."/>
            <person name="Fang Y."/>
            <person name="Donnelly M.J."/>
            <person name="Kadowaki T."/>
            <person name="McGarry J.W."/>
            <person name="Darby A.C."/>
            <person name="Makepeace B.L."/>
        </authorList>
    </citation>
    <scope>NUCLEOTIDE SEQUENCE [LARGE SCALE GENOMIC DNA]</scope>
    <source>
        <strain evidence="2">UoL-UT</strain>
    </source>
</reference>